<evidence type="ECO:0000259" key="6">
    <source>
        <dbReference type="Pfam" id="PF07980"/>
    </source>
</evidence>
<evidence type="ECO:0000256" key="1">
    <source>
        <dbReference type="ARBA" id="ARBA00004442"/>
    </source>
</evidence>
<dbReference type="Pfam" id="PF07980">
    <property type="entry name" value="SusD_RagB"/>
    <property type="match status" value="1"/>
</dbReference>
<comment type="subcellular location">
    <subcellularLocation>
        <location evidence="1">Cell outer membrane</location>
    </subcellularLocation>
</comment>
<comment type="caution">
    <text evidence="8">The sequence shown here is derived from an EMBL/GenBank/DDBJ whole genome shotgun (WGS) entry which is preliminary data.</text>
</comment>
<dbReference type="SUPFAM" id="SSF48452">
    <property type="entry name" value="TPR-like"/>
    <property type="match status" value="1"/>
</dbReference>
<dbReference type="GO" id="GO:0009279">
    <property type="term" value="C:cell outer membrane"/>
    <property type="evidence" value="ECO:0007669"/>
    <property type="project" value="UniProtKB-SubCell"/>
</dbReference>
<dbReference type="Proteomes" id="UP000244168">
    <property type="component" value="Unassembled WGS sequence"/>
</dbReference>
<comment type="similarity">
    <text evidence="2">Belongs to the SusD family.</text>
</comment>
<organism evidence="8 9">
    <name type="scientific">Mucilaginibacter yixingensis</name>
    <dbReference type="NCBI Taxonomy" id="1295612"/>
    <lineage>
        <taxon>Bacteria</taxon>
        <taxon>Pseudomonadati</taxon>
        <taxon>Bacteroidota</taxon>
        <taxon>Sphingobacteriia</taxon>
        <taxon>Sphingobacteriales</taxon>
        <taxon>Sphingobacteriaceae</taxon>
        <taxon>Mucilaginibacter</taxon>
    </lineage>
</organism>
<feature type="domain" description="RagB/SusD" evidence="6">
    <location>
        <begin position="361"/>
        <end position="548"/>
    </location>
</feature>
<gene>
    <name evidence="8" type="ORF">C8P68_101538</name>
</gene>
<feature type="domain" description="SusD-like N-terminal" evidence="7">
    <location>
        <begin position="101"/>
        <end position="237"/>
    </location>
</feature>
<accession>A0A2T5JFY5</accession>
<dbReference type="InterPro" id="IPR011990">
    <property type="entry name" value="TPR-like_helical_dom_sf"/>
</dbReference>
<keyword evidence="9" id="KW-1185">Reference proteome</keyword>
<evidence type="ECO:0000256" key="4">
    <source>
        <dbReference type="ARBA" id="ARBA00023136"/>
    </source>
</evidence>
<reference evidence="8 9" key="1">
    <citation type="submission" date="2018-04" db="EMBL/GenBank/DDBJ databases">
        <title>Genomic Encyclopedia of Archaeal and Bacterial Type Strains, Phase II (KMG-II): from individual species to whole genera.</title>
        <authorList>
            <person name="Goeker M."/>
        </authorList>
    </citation>
    <scope>NUCLEOTIDE SEQUENCE [LARGE SCALE GENOMIC DNA]</scope>
    <source>
        <strain evidence="8 9">DSM 26809</strain>
    </source>
</reference>
<dbReference type="AlphaFoldDB" id="A0A2T5JFY5"/>
<evidence type="ECO:0000313" key="9">
    <source>
        <dbReference type="Proteomes" id="UP000244168"/>
    </source>
</evidence>
<evidence type="ECO:0000256" key="5">
    <source>
        <dbReference type="ARBA" id="ARBA00023237"/>
    </source>
</evidence>
<dbReference type="Pfam" id="PF14322">
    <property type="entry name" value="SusD-like_3"/>
    <property type="match status" value="1"/>
</dbReference>
<protein>
    <submittedName>
        <fullName evidence="8">Putative outer membrane starch-binding protein</fullName>
    </submittedName>
</protein>
<evidence type="ECO:0000256" key="3">
    <source>
        <dbReference type="ARBA" id="ARBA00022729"/>
    </source>
</evidence>
<evidence type="ECO:0000313" key="8">
    <source>
        <dbReference type="EMBL" id="PTR01304.1"/>
    </source>
</evidence>
<dbReference type="Gene3D" id="1.25.40.390">
    <property type="match status" value="1"/>
</dbReference>
<dbReference type="InterPro" id="IPR012944">
    <property type="entry name" value="SusD_RagB_dom"/>
</dbReference>
<keyword evidence="4" id="KW-0472">Membrane</keyword>
<dbReference type="InterPro" id="IPR033985">
    <property type="entry name" value="SusD-like_N"/>
</dbReference>
<name>A0A2T5JFY5_9SPHI</name>
<dbReference type="EMBL" id="QAOQ01000001">
    <property type="protein sequence ID" value="PTR01304.1"/>
    <property type="molecule type" value="Genomic_DNA"/>
</dbReference>
<evidence type="ECO:0000259" key="7">
    <source>
        <dbReference type="Pfam" id="PF14322"/>
    </source>
</evidence>
<keyword evidence="5" id="KW-0998">Cell outer membrane</keyword>
<keyword evidence="3" id="KW-0732">Signal</keyword>
<proteinExistence type="inferred from homology"/>
<sequence length="550" mass="61733">MTNISAMKINYKKYGNKALTALMLTAGLALTTVSCNKNVLTEKPTGFLNPDVTLVNKAGFESAITGLHAGARDLYFGQDGSKQWWAFLGTDEFMTGDPTLADFNNYPTWLTPVQTSVTATWNLLYSEVITRANEIIDYANRPTATWASDAEKNAEVAEARFFRGWAHNYLAEMYGGVPIVDQFYTYNKIDFVRASRDQVYDFARQDLEFAAQWLPATTTMPGRITKGAANHLLAEVYINLKQYDKAIAAATAVIGSGQYQLMTARFGSTLSQPGDVFSDLFRDNNQNLAANKETIWAIQMEYLTPGGIALANQGNTTLRAFGNRYWNIQDPDKKAGMVVADSLGRGVGWCRPTNYLMYNIWANDAGDIRNSQYNIRREFYYNNPASRFLGQKVDRKSALVDTTWDAYPTIRKIEGLSLAGASYGRTFKEFYMMRLAETYLLRAEAYFRKGDLPNAMADINTVRNRSKAPNITAAQVTEDFILDERARELMLEEPRRLTLSRMGRLVDRTKVYNPKSGPSIVSTNELYPIPQTTIDANTAAKIDQNPGYNQ</sequence>
<evidence type="ECO:0000256" key="2">
    <source>
        <dbReference type="ARBA" id="ARBA00006275"/>
    </source>
</evidence>